<evidence type="ECO:0000313" key="5">
    <source>
        <dbReference type="Proteomes" id="UP000078459"/>
    </source>
</evidence>
<dbReference type="PANTHER" id="PTHR30273:SF2">
    <property type="entry name" value="PROTEIN FECR"/>
    <property type="match status" value="1"/>
</dbReference>
<organism evidence="4 5">
    <name type="scientific">Pedobacter psychrophilus</name>
    <dbReference type="NCBI Taxonomy" id="1826909"/>
    <lineage>
        <taxon>Bacteria</taxon>
        <taxon>Pseudomonadati</taxon>
        <taxon>Bacteroidota</taxon>
        <taxon>Sphingobacteriia</taxon>
        <taxon>Sphingobacteriales</taxon>
        <taxon>Sphingobacteriaceae</taxon>
        <taxon>Pedobacter</taxon>
    </lineage>
</organism>
<dbReference type="Pfam" id="PF04773">
    <property type="entry name" value="FecR"/>
    <property type="match status" value="1"/>
</dbReference>
<dbReference type="InterPro" id="IPR012373">
    <property type="entry name" value="Ferrdict_sens_TM"/>
</dbReference>
<keyword evidence="1" id="KW-0472">Membrane</keyword>
<feature type="domain" description="Protein FecR C-terminal" evidence="3">
    <location>
        <begin position="270"/>
        <end position="336"/>
    </location>
</feature>
<dbReference type="InterPro" id="IPR032508">
    <property type="entry name" value="FecR_C"/>
</dbReference>
<dbReference type="Gene3D" id="2.60.120.1440">
    <property type="match status" value="1"/>
</dbReference>
<proteinExistence type="predicted"/>
<dbReference type="PANTHER" id="PTHR30273">
    <property type="entry name" value="PERIPLASMIC SIGNAL SENSOR AND SIGMA FACTOR ACTIVATOR FECR-RELATED"/>
    <property type="match status" value="1"/>
</dbReference>
<gene>
    <name evidence="4" type="ORF">A5893_04470</name>
</gene>
<evidence type="ECO:0000256" key="1">
    <source>
        <dbReference type="SAM" id="Phobius"/>
    </source>
</evidence>
<reference evidence="4 5" key="2">
    <citation type="submission" date="2016-06" db="EMBL/GenBank/DDBJ databases">
        <title>Pedobacter psychrophilus sp. nov., isolated from Antarctic fragmentary rock.</title>
        <authorList>
            <person name="Svec P."/>
        </authorList>
    </citation>
    <scope>NUCLEOTIDE SEQUENCE [LARGE SCALE GENOMIC DNA]</scope>
    <source>
        <strain evidence="4 5">CCM 8644</strain>
    </source>
</reference>
<name>A0A179DNR2_9SPHI</name>
<keyword evidence="1" id="KW-0812">Transmembrane</keyword>
<protein>
    <submittedName>
        <fullName evidence="4">Uncharacterized protein</fullName>
    </submittedName>
</protein>
<dbReference type="GO" id="GO:0016989">
    <property type="term" value="F:sigma factor antagonist activity"/>
    <property type="evidence" value="ECO:0007669"/>
    <property type="project" value="TreeGrafter"/>
</dbReference>
<feature type="domain" description="FecR protein" evidence="2">
    <location>
        <begin position="136"/>
        <end position="225"/>
    </location>
</feature>
<keyword evidence="5" id="KW-1185">Reference proteome</keyword>
<dbReference type="RefSeq" id="WP_068821396.1">
    <property type="nucleotide sequence ID" value="NZ_LWHJ01000011.1"/>
</dbReference>
<dbReference type="FunFam" id="2.60.120.1440:FF:000001">
    <property type="entry name" value="Putative anti-sigma factor"/>
    <property type="match status" value="1"/>
</dbReference>
<sequence>MDYNLYSAEDFASDESFINYFLKKDNDDFEFWENWKIHHPHKLDEIYNAEQLLGLLFLSLPESEVESEFNRFENYLSQSNGFNKINSAGTAKNRLNIMVSICCGLLIFMGCLIYLTSTNAAKFRNQQIVTRHNPFGQRSIFQLNDGTKVTLNANSTLKFPEQFGEENRNVELEGEAFFEVTKDKSKPFNVKSENLTTTVLGTKFNINTHDIKETIKISLVEGKVKVTDNNSKVAITLNPAQSISYQKNNHLITKASFNTKEIISWKDGILSFKNASFDEVSQKIYTTFGIRLIDPDGKLNWDYTGEFNNSDYLSIIKSICYAKKLKYKIVNDTIIIKK</sequence>
<evidence type="ECO:0000259" key="3">
    <source>
        <dbReference type="Pfam" id="PF16344"/>
    </source>
</evidence>
<feature type="transmembrane region" description="Helical" evidence="1">
    <location>
        <begin position="95"/>
        <end position="115"/>
    </location>
</feature>
<dbReference type="AlphaFoldDB" id="A0A179DNR2"/>
<dbReference type="InterPro" id="IPR006860">
    <property type="entry name" value="FecR"/>
</dbReference>
<keyword evidence="1" id="KW-1133">Transmembrane helix</keyword>
<comment type="caution">
    <text evidence="4">The sequence shown here is derived from an EMBL/GenBank/DDBJ whole genome shotgun (WGS) entry which is preliminary data.</text>
</comment>
<dbReference type="STRING" id="1826909.A5893_04470"/>
<accession>A0A179DNR2</accession>
<dbReference type="Pfam" id="PF16344">
    <property type="entry name" value="FecR_C"/>
    <property type="match status" value="1"/>
</dbReference>
<dbReference type="PIRSF" id="PIRSF018266">
    <property type="entry name" value="FecR"/>
    <property type="match status" value="1"/>
</dbReference>
<reference evidence="4 5" key="1">
    <citation type="submission" date="2016-04" db="EMBL/GenBank/DDBJ databases">
        <authorList>
            <person name="Evans L.H."/>
            <person name="Alamgir A."/>
            <person name="Owens N."/>
            <person name="Weber N.D."/>
            <person name="Virtaneva K."/>
            <person name="Barbian K."/>
            <person name="Babar A."/>
            <person name="Rosenke K."/>
        </authorList>
    </citation>
    <scope>NUCLEOTIDE SEQUENCE [LARGE SCALE GENOMIC DNA]</scope>
    <source>
        <strain evidence="4 5">CCM 8644</strain>
    </source>
</reference>
<dbReference type="Gene3D" id="3.55.50.30">
    <property type="match status" value="1"/>
</dbReference>
<evidence type="ECO:0000313" key="4">
    <source>
        <dbReference type="EMBL" id="OAQ42370.1"/>
    </source>
</evidence>
<evidence type="ECO:0000259" key="2">
    <source>
        <dbReference type="Pfam" id="PF04773"/>
    </source>
</evidence>
<dbReference type="EMBL" id="LWHJ01000011">
    <property type="protein sequence ID" value="OAQ42370.1"/>
    <property type="molecule type" value="Genomic_DNA"/>
</dbReference>
<dbReference type="Proteomes" id="UP000078459">
    <property type="component" value="Unassembled WGS sequence"/>
</dbReference>
<dbReference type="OrthoDB" id="1523735at2"/>